<gene>
    <name evidence="1" type="primary">AS3MT</name>
    <name evidence="1" type="ORF">K3G42_019584</name>
</gene>
<name>A0ACB8F9S5_9SAUR</name>
<keyword evidence="1" id="KW-0489">Methyltransferase</keyword>
<keyword evidence="2" id="KW-1185">Reference proteome</keyword>
<proteinExistence type="predicted"/>
<dbReference type="Proteomes" id="UP000827872">
    <property type="component" value="Linkage Group LG08"/>
</dbReference>
<reference evidence="1" key="1">
    <citation type="submission" date="2021-08" db="EMBL/GenBank/DDBJ databases">
        <title>The first chromosome-level gecko genome reveals the dynamic sex chromosomes of Neotropical dwarf geckos (Sphaerodactylidae: Sphaerodactylus).</title>
        <authorList>
            <person name="Pinto B.J."/>
            <person name="Keating S.E."/>
            <person name="Gamble T."/>
        </authorList>
    </citation>
    <scope>NUCLEOTIDE SEQUENCE</scope>
    <source>
        <strain evidence="1">TG3544</strain>
    </source>
</reference>
<evidence type="ECO:0000313" key="2">
    <source>
        <dbReference type="Proteomes" id="UP000827872"/>
    </source>
</evidence>
<evidence type="ECO:0000313" key="1">
    <source>
        <dbReference type="EMBL" id="KAH8001997.1"/>
    </source>
</evidence>
<protein>
    <submittedName>
        <fullName evidence="1">Arsenite methyltransferase</fullName>
    </submittedName>
</protein>
<accession>A0ACB8F9S5</accession>
<sequence>MNEYDWYYGCGLVIPECIENCWILDLGSGSGRDCYILCKLVGENGHVTGIDMTETQVEVAKKYIDHHMNKLNYQNPNVNFILGHIEELGAVGLKDESYNLVISNCVVNLSPDKRAVLREAYRVLKAGGEMYFSDVYASRDLPKGIRKNRILWGECLGGALWWKDLYKIAEDVGFLPPRLVTASQISIHNKELENVVGDCQFVSATFRLFKIPQDDSAQRCEVIYNGGITGHEKELEFDANYKFKQGEVMEVDKETATILQNSRFATKFLICPVGQKKPVPENCSPEKVKVWFSLKQH</sequence>
<organism evidence="1 2">
    <name type="scientific">Sphaerodactylus townsendi</name>
    <dbReference type="NCBI Taxonomy" id="933632"/>
    <lineage>
        <taxon>Eukaryota</taxon>
        <taxon>Metazoa</taxon>
        <taxon>Chordata</taxon>
        <taxon>Craniata</taxon>
        <taxon>Vertebrata</taxon>
        <taxon>Euteleostomi</taxon>
        <taxon>Lepidosauria</taxon>
        <taxon>Squamata</taxon>
        <taxon>Bifurcata</taxon>
        <taxon>Gekkota</taxon>
        <taxon>Sphaerodactylidae</taxon>
        <taxon>Sphaerodactylus</taxon>
    </lineage>
</organism>
<comment type="caution">
    <text evidence="1">The sequence shown here is derived from an EMBL/GenBank/DDBJ whole genome shotgun (WGS) entry which is preliminary data.</text>
</comment>
<keyword evidence="1" id="KW-0808">Transferase</keyword>
<dbReference type="EMBL" id="CM037621">
    <property type="protein sequence ID" value="KAH8001997.1"/>
    <property type="molecule type" value="Genomic_DNA"/>
</dbReference>